<organism evidence="2">
    <name type="scientific">Paraconexibacter sp. AEG42_29</name>
    <dbReference type="NCBI Taxonomy" id="2997339"/>
    <lineage>
        <taxon>Bacteria</taxon>
        <taxon>Bacillati</taxon>
        <taxon>Actinomycetota</taxon>
        <taxon>Thermoleophilia</taxon>
        <taxon>Solirubrobacterales</taxon>
        <taxon>Paraconexibacteraceae</taxon>
        <taxon>Paraconexibacter</taxon>
    </lineage>
</organism>
<feature type="compositionally biased region" description="Acidic residues" evidence="1">
    <location>
        <begin position="88"/>
        <end position="107"/>
    </location>
</feature>
<protein>
    <submittedName>
        <fullName evidence="2">Uncharacterized protein</fullName>
    </submittedName>
</protein>
<dbReference type="KEGG" id="parq:DSM112329_01541"/>
<gene>
    <name evidence="2" type="ORF">DSM112329_01541</name>
</gene>
<dbReference type="EMBL" id="CP114014">
    <property type="protein sequence ID" value="XAY04705.1"/>
    <property type="molecule type" value="Genomic_DNA"/>
</dbReference>
<name>A0AAU7AST5_9ACTN</name>
<dbReference type="AlphaFoldDB" id="A0AAU7AST5"/>
<reference evidence="2" key="1">
    <citation type="submission" date="2022-12" db="EMBL/GenBank/DDBJ databases">
        <title>Paraconexibacter alkalitolerans sp. nov. and Baekduia alba sp. nov., isolated from soil and emended description of the genera Paraconexibacter (Chun et al., 2020) and Baekduia (An et al., 2020).</title>
        <authorList>
            <person name="Vieira S."/>
            <person name="Huber K.J."/>
            <person name="Geppert A."/>
            <person name="Wolf J."/>
            <person name="Neumann-Schaal M."/>
            <person name="Muesken M."/>
            <person name="Overmann J."/>
        </authorList>
    </citation>
    <scope>NUCLEOTIDE SEQUENCE</scope>
    <source>
        <strain evidence="2">AEG42_29</strain>
    </source>
</reference>
<evidence type="ECO:0000256" key="1">
    <source>
        <dbReference type="SAM" id="MobiDB-lite"/>
    </source>
</evidence>
<feature type="region of interest" description="Disordered" evidence="1">
    <location>
        <begin position="74"/>
        <end position="107"/>
    </location>
</feature>
<sequence>MAAPRRFELDEAVNRPGTYYNPQTEMLLIVDDGTALDAELFEESGDADDDAVWVLVGDEAPVDETARDEAIERFEASHHPGASGAVDAADDDEEDDIDELEPDEDQY</sequence>
<evidence type="ECO:0000313" key="2">
    <source>
        <dbReference type="EMBL" id="XAY04705.1"/>
    </source>
</evidence>
<proteinExistence type="predicted"/>
<dbReference type="RefSeq" id="WP_354701233.1">
    <property type="nucleotide sequence ID" value="NZ_CP114014.1"/>
</dbReference>
<accession>A0AAU7AST5</accession>